<evidence type="ECO:0000313" key="2">
    <source>
        <dbReference type="EMBL" id="MEY1662990.1"/>
    </source>
</evidence>
<protein>
    <submittedName>
        <fullName evidence="2">Alpha/beta fold hydrolase</fullName>
    </submittedName>
</protein>
<gene>
    <name evidence="2" type="ORF">AB5I84_12585</name>
</gene>
<keyword evidence="3" id="KW-1185">Reference proteome</keyword>
<comment type="caution">
    <text evidence="2">The sequence shown here is derived from an EMBL/GenBank/DDBJ whole genome shotgun (WGS) entry which is preliminary data.</text>
</comment>
<dbReference type="Pfam" id="PF00561">
    <property type="entry name" value="Abhydrolase_1"/>
    <property type="match status" value="1"/>
</dbReference>
<dbReference type="Gene3D" id="3.40.50.1820">
    <property type="entry name" value="alpha/beta hydrolase"/>
    <property type="match status" value="1"/>
</dbReference>
<accession>A0ABV4AJL0</accession>
<evidence type="ECO:0000313" key="3">
    <source>
        <dbReference type="Proteomes" id="UP001562065"/>
    </source>
</evidence>
<dbReference type="GO" id="GO:0016787">
    <property type="term" value="F:hydrolase activity"/>
    <property type="evidence" value="ECO:0007669"/>
    <property type="project" value="UniProtKB-KW"/>
</dbReference>
<dbReference type="InterPro" id="IPR029058">
    <property type="entry name" value="AB_hydrolase_fold"/>
</dbReference>
<evidence type="ECO:0000259" key="1">
    <source>
        <dbReference type="Pfam" id="PF00561"/>
    </source>
</evidence>
<dbReference type="RefSeq" id="WP_369456260.1">
    <property type="nucleotide sequence ID" value="NZ_JBGCUO010000002.1"/>
</dbReference>
<dbReference type="EMBL" id="JBGCUO010000002">
    <property type="protein sequence ID" value="MEY1662990.1"/>
    <property type="molecule type" value="Genomic_DNA"/>
</dbReference>
<feature type="domain" description="AB hydrolase-1" evidence="1">
    <location>
        <begin position="88"/>
        <end position="180"/>
    </location>
</feature>
<dbReference type="InterPro" id="IPR051321">
    <property type="entry name" value="PHA/PHB_synthase"/>
</dbReference>
<dbReference type="PANTHER" id="PTHR36837">
    <property type="entry name" value="POLY(3-HYDROXYALKANOATE) POLYMERASE SUBUNIT PHAC"/>
    <property type="match status" value="1"/>
</dbReference>
<dbReference type="PANTHER" id="PTHR36837:SF2">
    <property type="entry name" value="POLY(3-HYDROXYALKANOATE) POLYMERASE SUBUNIT PHAC"/>
    <property type="match status" value="1"/>
</dbReference>
<dbReference type="Proteomes" id="UP001562065">
    <property type="component" value="Unassembled WGS sequence"/>
</dbReference>
<proteinExistence type="predicted"/>
<dbReference type="SUPFAM" id="SSF53474">
    <property type="entry name" value="alpha/beta-Hydrolases"/>
    <property type="match status" value="1"/>
</dbReference>
<organism evidence="2 3">
    <name type="scientific">Isoalcanivorax beigongshangi</name>
    <dbReference type="NCBI Taxonomy" id="3238810"/>
    <lineage>
        <taxon>Bacteria</taxon>
        <taxon>Pseudomonadati</taxon>
        <taxon>Pseudomonadota</taxon>
        <taxon>Gammaproteobacteria</taxon>
        <taxon>Oceanospirillales</taxon>
        <taxon>Alcanivoracaceae</taxon>
        <taxon>Isoalcanivorax</taxon>
    </lineage>
</organism>
<keyword evidence="2" id="KW-0378">Hydrolase</keyword>
<reference evidence="2 3" key="1">
    <citation type="submission" date="2024-07" db="EMBL/GenBank/DDBJ databases">
        <authorList>
            <person name="Ren Q."/>
        </authorList>
    </citation>
    <scope>NUCLEOTIDE SEQUENCE [LARGE SCALE GENOMIC DNA]</scope>
    <source>
        <strain evidence="2 3">REN37</strain>
    </source>
</reference>
<dbReference type="InterPro" id="IPR000073">
    <property type="entry name" value="AB_hydrolase_1"/>
</dbReference>
<sequence length="382" mass="42983">MTASLRHAWDNGRAWWRRDPDLIQAERTPWQVIHQHQCVTLRYYPPLAERHIDVDGIQVAVAEQPLPVPLVLVAPLAVNMRLYDLFPHRSLVRYLRARGFELYLIDWGRPGSAENHWHFDTYLSELMPEMLAAVRAHSGQQQLSLHGWSFGAMFSLAYAALSGDPDLRGLALLGAPCDYHANGPLGQHYQRLSRTLRWLQQRTGWHIHRAPRRLLRSPGWANALAFKLTAPVATAQSYLELLRNLSDREFVSTHATNAAFLDDMVAYPGGIMQDVVRYLWTDNVMAAGRMPVRGEPERLSKVRTPLLLVIGRDDVIITRDCTLPIRDRVGSDDVEVLEVPGGHMGILGGSSAPQQIWPAVADWLAAHSQLPEQVVPASNQVV</sequence>
<name>A0ABV4AJL0_9GAMM</name>